<name>A0A9W9Y1U1_9EURO</name>
<gene>
    <name evidence="2" type="ORF">N7463_003775</name>
</gene>
<reference evidence="2" key="2">
    <citation type="journal article" date="2023" name="IMA Fungus">
        <title>Comparative genomic study of the Penicillium genus elucidates a diverse pangenome and 15 lateral gene transfer events.</title>
        <authorList>
            <person name="Petersen C."/>
            <person name="Sorensen T."/>
            <person name="Nielsen M.R."/>
            <person name="Sondergaard T.E."/>
            <person name="Sorensen J.L."/>
            <person name="Fitzpatrick D.A."/>
            <person name="Frisvad J.C."/>
            <person name="Nielsen K.L."/>
        </authorList>
    </citation>
    <scope>NUCLEOTIDE SEQUENCE</scope>
    <source>
        <strain evidence="2">IBT 29495</strain>
    </source>
</reference>
<comment type="caution">
    <text evidence="2">The sequence shown here is derived from an EMBL/GenBank/DDBJ whole genome shotgun (WGS) entry which is preliminary data.</text>
</comment>
<keyword evidence="3" id="KW-1185">Reference proteome</keyword>
<accession>A0A9W9Y1U1</accession>
<organism evidence="2 3">
    <name type="scientific">Penicillium fimorum</name>
    <dbReference type="NCBI Taxonomy" id="1882269"/>
    <lineage>
        <taxon>Eukaryota</taxon>
        <taxon>Fungi</taxon>
        <taxon>Dikarya</taxon>
        <taxon>Ascomycota</taxon>
        <taxon>Pezizomycotina</taxon>
        <taxon>Eurotiomycetes</taxon>
        <taxon>Eurotiomycetidae</taxon>
        <taxon>Eurotiales</taxon>
        <taxon>Aspergillaceae</taxon>
        <taxon>Penicillium</taxon>
    </lineage>
</organism>
<evidence type="ECO:0000256" key="1">
    <source>
        <dbReference type="SAM" id="MobiDB-lite"/>
    </source>
</evidence>
<feature type="region of interest" description="Disordered" evidence="1">
    <location>
        <begin position="114"/>
        <end position="137"/>
    </location>
</feature>
<dbReference type="OrthoDB" id="4364947at2759"/>
<reference evidence="2" key="1">
    <citation type="submission" date="2022-12" db="EMBL/GenBank/DDBJ databases">
        <authorList>
            <person name="Petersen C."/>
        </authorList>
    </citation>
    <scope>NUCLEOTIDE SEQUENCE</scope>
    <source>
        <strain evidence="2">IBT 29495</strain>
    </source>
</reference>
<feature type="compositionally biased region" description="Polar residues" evidence="1">
    <location>
        <begin position="114"/>
        <end position="124"/>
    </location>
</feature>
<dbReference type="EMBL" id="JAPWDS010000002">
    <property type="protein sequence ID" value="KAJ5514223.1"/>
    <property type="molecule type" value="Genomic_DNA"/>
</dbReference>
<sequence>MAPTDLTHRPTSQLTGKLQRSTRNLVGRSTAMWDDSKYRYHQSTMEIWHKSADTLNDSKDRCHRSAKSIIYRSVSKWNQSADQVYRAARIEDTKQHVTASNGKPQEQMFSQSRFYSRTPDSQPINPSPTPMSPSTKVPSIKSAAVSVSSLSPEEQIGGFYEVTVLVNSTVEQARHLRDDKRTLLGEIELEWIDSTITNTENVANDLAAFVNQFRQTRPQNRNVWKRRDFELALKKESRMLLSHGKLEAVLDHLDSLPTTSSKDESFFSPSEVSVVAPAIPELPSETSIPELPSETSIISLAELPGLSHVNAERPVPKIVVTQHDGDHEDNVIYSHIDESPPPSYEASRMNSTTELR</sequence>
<dbReference type="AlphaFoldDB" id="A0A9W9Y1U1"/>
<evidence type="ECO:0000313" key="3">
    <source>
        <dbReference type="Proteomes" id="UP001149954"/>
    </source>
</evidence>
<evidence type="ECO:0000313" key="2">
    <source>
        <dbReference type="EMBL" id="KAJ5514223.1"/>
    </source>
</evidence>
<feature type="region of interest" description="Disordered" evidence="1">
    <location>
        <begin position="333"/>
        <end position="356"/>
    </location>
</feature>
<proteinExistence type="predicted"/>
<dbReference type="Proteomes" id="UP001149954">
    <property type="component" value="Unassembled WGS sequence"/>
</dbReference>
<protein>
    <submittedName>
        <fullName evidence="2">Uncharacterized protein</fullName>
    </submittedName>
</protein>